<organism evidence="1">
    <name type="scientific">Rhizophora mucronata</name>
    <name type="common">Asiatic mangrove</name>
    <dbReference type="NCBI Taxonomy" id="61149"/>
    <lineage>
        <taxon>Eukaryota</taxon>
        <taxon>Viridiplantae</taxon>
        <taxon>Streptophyta</taxon>
        <taxon>Embryophyta</taxon>
        <taxon>Tracheophyta</taxon>
        <taxon>Spermatophyta</taxon>
        <taxon>Magnoliopsida</taxon>
        <taxon>eudicotyledons</taxon>
        <taxon>Gunneridae</taxon>
        <taxon>Pentapetalae</taxon>
        <taxon>rosids</taxon>
        <taxon>fabids</taxon>
        <taxon>Malpighiales</taxon>
        <taxon>Rhizophoraceae</taxon>
        <taxon>Rhizophora</taxon>
    </lineage>
</organism>
<accession>A0A2P2NBQ3</accession>
<evidence type="ECO:0000313" key="1">
    <source>
        <dbReference type="EMBL" id="MBX39891.1"/>
    </source>
</evidence>
<protein>
    <submittedName>
        <fullName evidence="1">Uncharacterized protein</fullName>
    </submittedName>
</protein>
<name>A0A2P2NBQ3_RHIMU</name>
<sequence length="31" mass="3556">MLYAVIHMLFLFSCPFCCPSSVSCYCARIHL</sequence>
<dbReference type="EMBL" id="GGEC01059407">
    <property type="protein sequence ID" value="MBX39891.1"/>
    <property type="molecule type" value="Transcribed_RNA"/>
</dbReference>
<proteinExistence type="predicted"/>
<dbReference type="AlphaFoldDB" id="A0A2P2NBQ3"/>
<reference evidence="1" key="1">
    <citation type="submission" date="2018-02" db="EMBL/GenBank/DDBJ databases">
        <title>Rhizophora mucronata_Transcriptome.</title>
        <authorList>
            <person name="Meera S.P."/>
            <person name="Sreeshan A."/>
            <person name="Augustine A."/>
        </authorList>
    </citation>
    <scope>NUCLEOTIDE SEQUENCE</scope>
    <source>
        <tissue evidence="1">Leaf</tissue>
    </source>
</reference>